<evidence type="ECO:0000313" key="6">
    <source>
        <dbReference type="Proteomes" id="UP000176780"/>
    </source>
</evidence>
<evidence type="ECO:0000259" key="4">
    <source>
        <dbReference type="PROSITE" id="PS50106"/>
    </source>
</evidence>
<sequence>MIGNLKIKKISAVAIVAALWILSIFVVLRIFDKIPAQILENNKILQTQKVINEESVVIDVVKKVSPSVVSIAVENKQLLNPFFGLTEPGEKQSGIGTGFVISKDGLILTNKHVVSNENASYVAIIRADNGSERKLPIAKINRDPFNDLALVRIDANDLKPVEMGDSDNLQVGQSVIAIGNALGRFDNTVTTGVVSALGRAVSPIDPSTGVAERLDDMIQTDAAVNPGNSGGPLLNSAGQVIGVNTAVASAQNIAFAIKINVAKQLIADFQSSGGKISRPFLGVRYTHISRDVALLNEVPEGELVREVVLRSAADKAGVKVGDIITNFDGQKLTDENTLTSLIRNKKAGDGVKIRLFRDGQTLDLSATLGEAPNE</sequence>
<accession>A0A1F5HHL6</accession>
<keyword evidence="3" id="KW-0472">Membrane</keyword>
<keyword evidence="2" id="KW-0378">Hydrolase</keyword>
<keyword evidence="3" id="KW-1133">Transmembrane helix</keyword>
<evidence type="ECO:0000313" key="5">
    <source>
        <dbReference type="EMBL" id="OGE03618.1"/>
    </source>
</evidence>
<dbReference type="InterPro" id="IPR001940">
    <property type="entry name" value="Peptidase_S1C"/>
</dbReference>
<keyword evidence="3" id="KW-0812">Transmembrane</keyword>
<dbReference type="Gene3D" id="2.40.10.120">
    <property type="match status" value="1"/>
</dbReference>
<dbReference type="GO" id="GO:0006508">
    <property type="term" value="P:proteolysis"/>
    <property type="evidence" value="ECO:0007669"/>
    <property type="project" value="UniProtKB-KW"/>
</dbReference>
<dbReference type="Pfam" id="PF13365">
    <property type="entry name" value="Trypsin_2"/>
    <property type="match status" value="1"/>
</dbReference>
<dbReference type="InterPro" id="IPR001478">
    <property type="entry name" value="PDZ"/>
</dbReference>
<evidence type="ECO:0000256" key="2">
    <source>
        <dbReference type="ARBA" id="ARBA00022801"/>
    </source>
</evidence>
<gene>
    <name evidence="5" type="ORF">A3B51_01275</name>
</gene>
<dbReference type="EMBL" id="MFBQ01000047">
    <property type="protein sequence ID" value="OGE03618.1"/>
    <property type="molecule type" value="Genomic_DNA"/>
</dbReference>
<evidence type="ECO:0000256" key="3">
    <source>
        <dbReference type="SAM" id="Phobius"/>
    </source>
</evidence>
<feature type="transmembrane region" description="Helical" evidence="3">
    <location>
        <begin position="12"/>
        <end position="31"/>
    </location>
</feature>
<dbReference type="PANTHER" id="PTHR43343">
    <property type="entry name" value="PEPTIDASE S12"/>
    <property type="match status" value="1"/>
</dbReference>
<comment type="caution">
    <text evidence="5">The sequence shown here is derived from an EMBL/GenBank/DDBJ whole genome shotgun (WGS) entry which is preliminary data.</text>
</comment>
<dbReference type="SUPFAM" id="SSF50494">
    <property type="entry name" value="Trypsin-like serine proteases"/>
    <property type="match status" value="1"/>
</dbReference>
<dbReference type="Pfam" id="PF13180">
    <property type="entry name" value="PDZ_2"/>
    <property type="match status" value="1"/>
</dbReference>
<name>A0A1F5HHL6_9BACT</name>
<dbReference type="SUPFAM" id="SSF50156">
    <property type="entry name" value="PDZ domain-like"/>
    <property type="match status" value="1"/>
</dbReference>
<dbReference type="SMART" id="SM00228">
    <property type="entry name" value="PDZ"/>
    <property type="match status" value="1"/>
</dbReference>
<dbReference type="AlphaFoldDB" id="A0A1F5HHL6"/>
<reference evidence="5 6" key="1">
    <citation type="journal article" date="2016" name="Nat. Commun.">
        <title>Thousands of microbial genomes shed light on interconnected biogeochemical processes in an aquifer system.</title>
        <authorList>
            <person name="Anantharaman K."/>
            <person name="Brown C.T."/>
            <person name="Hug L.A."/>
            <person name="Sharon I."/>
            <person name="Castelle C.J."/>
            <person name="Probst A.J."/>
            <person name="Thomas B.C."/>
            <person name="Singh A."/>
            <person name="Wilkins M.J."/>
            <person name="Karaoz U."/>
            <person name="Brodie E.L."/>
            <person name="Williams K.H."/>
            <person name="Hubbard S.S."/>
            <person name="Banfield J.F."/>
        </authorList>
    </citation>
    <scope>NUCLEOTIDE SEQUENCE [LARGE SCALE GENOMIC DNA]</scope>
</reference>
<dbReference type="Gene3D" id="2.30.42.10">
    <property type="match status" value="1"/>
</dbReference>
<dbReference type="PRINTS" id="PR00834">
    <property type="entry name" value="PROTEASES2C"/>
</dbReference>
<dbReference type="PANTHER" id="PTHR43343:SF3">
    <property type="entry name" value="PROTEASE DO-LIKE 8, CHLOROPLASTIC"/>
    <property type="match status" value="1"/>
</dbReference>
<dbReference type="InterPro" id="IPR036034">
    <property type="entry name" value="PDZ_sf"/>
</dbReference>
<dbReference type="GO" id="GO:0004252">
    <property type="term" value="F:serine-type endopeptidase activity"/>
    <property type="evidence" value="ECO:0007669"/>
    <property type="project" value="InterPro"/>
</dbReference>
<protein>
    <recommendedName>
        <fullName evidence="4">PDZ domain-containing protein</fullName>
    </recommendedName>
</protein>
<dbReference type="PROSITE" id="PS50106">
    <property type="entry name" value="PDZ"/>
    <property type="match status" value="1"/>
</dbReference>
<evidence type="ECO:0000256" key="1">
    <source>
        <dbReference type="ARBA" id="ARBA00022670"/>
    </source>
</evidence>
<keyword evidence="1" id="KW-0645">Protease</keyword>
<dbReference type="InterPro" id="IPR009003">
    <property type="entry name" value="Peptidase_S1_PA"/>
</dbReference>
<proteinExistence type="predicted"/>
<dbReference type="STRING" id="1797727.A3B51_01275"/>
<dbReference type="Proteomes" id="UP000176780">
    <property type="component" value="Unassembled WGS sequence"/>
</dbReference>
<organism evidence="5 6">
    <name type="scientific">Candidatus Curtissbacteria bacterium RIFCSPLOWO2_01_FULL_41_18</name>
    <dbReference type="NCBI Taxonomy" id="1797727"/>
    <lineage>
        <taxon>Bacteria</taxon>
        <taxon>Candidatus Curtissiibacteriota</taxon>
    </lineage>
</organism>
<feature type="domain" description="PDZ" evidence="4">
    <location>
        <begin position="265"/>
        <end position="359"/>
    </location>
</feature>
<dbReference type="InterPro" id="IPR051201">
    <property type="entry name" value="Chloro_Bact_Ser_Proteases"/>
</dbReference>